<keyword evidence="4 9" id="KW-0812">Transmembrane</keyword>
<evidence type="ECO:0000256" key="6">
    <source>
        <dbReference type="ARBA" id="ARBA00022989"/>
    </source>
</evidence>
<dbReference type="EMBL" id="KB308962">
    <property type="protein sequence ID" value="ELT95944.1"/>
    <property type="molecule type" value="Genomic_DNA"/>
</dbReference>
<protein>
    <recommendedName>
        <fullName evidence="13">Cupin-like domain-containing protein</fullName>
    </recommendedName>
</protein>
<evidence type="ECO:0000256" key="3">
    <source>
        <dbReference type="ARBA" id="ARBA00022490"/>
    </source>
</evidence>
<evidence type="ECO:0000313" key="12">
    <source>
        <dbReference type="Proteomes" id="UP000014760"/>
    </source>
</evidence>
<evidence type="ECO:0000256" key="9">
    <source>
        <dbReference type="SAM" id="Phobius"/>
    </source>
</evidence>
<evidence type="ECO:0000256" key="5">
    <source>
        <dbReference type="ARBA" id="ARBA00022968"/>
    </source>
</evidence>
<name>R7TQK2_CAPTE</name>
<sequence length="301" mass="33870">MDRIADNIEQLRELGIGLGLDDKEIDAALSNSLIRETPVSPNDEDVHAEATNVIPEKTKKVTLCRCVKWMMISVFVIYFVLCLFCVTSVYLATDEGAQTSVSYQIARIIRFMVLPIVQFVDLSEYHEMTCLLPNPFYSPPPIHCEPCRRVMTIPWVKNIDSDVFKKEYADLSRPVDEHTFTNFSNLQEMYVNNEKKFSKGGFKLGSNCADIASLSSFMGQYSDEALRTGSRSPNLLYIQASGSRRLFLIPRGNCSPKCESLGTVLSAGHALYIPDRFWRVDSIVSPNATDELSISFVTNFS</sequence>
<dbReference type="PANTHER" id="PTHR35259:SF1">
    <property type="entry name" value="BOMBESIN RECEPTOR-ACTIVATED PROTEIN C6ORF89"/>
    <property type="match status" value="1"/>
</dbReference>
<feature type="transmembrane region" description="Helical" evidence="9">
    <location>
        <begin position="69"/>
        <end position="92"/>
    </location>
</feature>
<dbReference type="InterPro" id="IPR038757">
    <property type="entry name" value="BRAP"/>
</dbReference>
<dbReference type="EnsemblMetazoa" id="CapteT186663">
    <property type="protein sequence ID" value="CapteP186663"/>
    <property type="gene ID" value="CapteG186663"/>
</dbReference>
<dbReference type="FunCoup" id="R7TQK2">
    <property type="interactions" value="24"/>
</dbReference>
<dbReference type="OMA" id="GYLTSFC"/>
<comment type="subcellular location">
    <subcellularLocation>
        <location evidence="2">Cytoplasm</location>
    </subcellularLocation>
    <subcellularLocation>
        <location evidence="1">Golgi apparatus membrane</location>
        <topology evidence="1">Single-pass type II membrane protein</topology>
    </subcellularLocation>
</comment>
<accession>R7TQK2</accession>
<reference evidence="10 12" key="2">
    <citation type="journal article" date="2013" name="Nature">
        <title>Insights into bilaterian evolution from three spiralian genomes.</title>
        <authorList>
            <person name="Simakov O."/>
            <person name="Marletaz F."/>
            <person name="Cho S.J."/>
            <person name="Edsinger-Gonzales E."/>
            <person name="Havlak P."/>
            <person name="Hellsten U."/>
            <person name="Kuo D.H."/>
            <person name="Larsson T."/>
            <person name="Lv J."/>
            <person name="Arendt D."/>
            <person name="Savage R."/>
            <person name="Osoegawa K."/>
            <person name="de Jong P."/>
            <person name="Grimwood J."/>
            <person name="Chapman J.A."/>
            <person name="Shapiro H."/>
            <person name="Aerts A."/>
            <person name="Otillar R.P."/>
            <person name="Terry A.Y."/>
            <person name="Boore J.L."/>
            <person name="Grigoriev I.V."/>
            <person name="Lindberg D.R."/>
            <person name="Seaver E.C."/>
            <person name="Weisblat D.A."/>
            <person name="Putnam N.H."/>
            <person name="Rokhsar D.S."/>
        </authorList>
    </citation>
    <scope>NUCLEOTIDE SEQUENCE</scope>
    <source>
        <strain evidence="10 12">I ESC-2004</strain>
    </source>
</reference>
<evidence type="ECO:0000256" key="8">
    <source>
        <dbReference type="ARBA" id="ARBA00023136"/>
    </source>
</evidence>
<dbReference type="OrthoDB" id="10036464at2759"/>
<keyword evidence="7" id="KW-0333">Golgi apparatus</keyword>
<dbReference type="PANTHER" id="PTHR35259">
    <property type="entry name" value="BOMBESIN RECEPTOR-ACTIVATED PROTEIN C6ORF89"/>
    <property type="match status" value="1"/>
</dbReference>
<evidence type="ECO:0000313" key="10">
    <source>
        <dbReference type="EMBL" id="ELT95944.1"/>
    </source>
</evidence>
<dbReference type="GO" id="GO:0000139">
    <property type="term" value="C:Golgi membrane"/>
    <property type="evidence" value="ECO:0007669"/>
    <property type="project" value="UniProtKB-SubCell"/>
</dbReference>
<reference evidence="11" key="3">
    <citation type="submission" date="2015-06" db="UniProtKB">
        <authorList>
            <consortium name="EnsemblMetazoa"/>
        </authorList>
    </citation>
    <scope>IDENTIFICATION</scope>
</reference>
<gene>
    <name evidence="10" type="ORF">CAPTEDRAFT_186663</name>
</gene>
<keyword evidence="3" id="KW-0963">Cytoplasm</keyword>
<evidence type="ECO:0008006" key="13">
    <source>
        <dbReference type="Google" id="ProtNLM"/>
    </source>
</evidence>
<evidence type="ECO:0000256" key="2">
    <source>
        <dbReference type="ARBA" id="ARBA00004496"/>
    </source>
</evidence>
<dbReference type="EMBL" id="AMQN01002348">
    <property type="status" value="NOT_ANNOTATED_CDS"/>
    <property type="molecule type" value="Genomic_DNA"/>
</dbReference>
<keyword evidence="6 9" id="KW-1133">Transmembrane helix</keyword>
<dbReference type="Proteomes" id="UP000014760">
    <property type="component" value="Unassembled WGS sequence"/>
</dbReference>
<dbReference type="HOGENOM" id="CLU_925146_0_0_1"/>
<evidence type="ECO:0000256" key="4">
    <source>
        <dbReference type="ARBA" id="ARBA00022692"/>
    </source>
</evidence>
<reference evidence="12" key="1">
    <citation type="submission" date="2012-12" db="EMBL/GenBank/DDBJ databases">
        <authorList>
            <person name="Hellsten U."/>
            <person name="Grimwood J."/>
            <person name="Chapman J.A."/>
            <person name="Shapiro H."/>
            <person name="Aerts A."/>
            <person name="Otillar R.P."/>
            <person name="Terry A.Y."/>
            <person name="Boore J.L."/>
            <person name="Simakov O."/>
            <person name="Marletaz F."/>
            <person name="Cho S.-J."/>
            <person name="Edsinger-Gonzales E."/>
            <person name="Havlak P."/>
            <person name="Kuo D.-H."/>
            <person name="Larsson T."/>
            <person name="Lv J."/>
            <person name="Arendt D."/>
            <person name="Savage R."/>
            <person name="Osoegawa K."/>
            <person name="de Jong P."/>
            <person name="Lindberg D.R."/>
            <person name="Seaver E.C."/>
            <person name="Weisblat D.A."/>
            <person name="Putnam N.H."/>
            <person name="Grigoriev I.V."/>
            <person name="Rokhsar D.S."/>
        </authorList>
    </citation>
    <scope>NUCLEOTIDE SEQUENCE</scope>
    <source>
        <strain evidence="12">I ESC-2004</strain>
    </source>
</reference>
<dbReference type="AlphaFoldDB" id="R7TQK2"/>
<keyword evidence="12" id="KW-1185">Reference proteome</keyword>
<keyword evidence="8 9" id="KW-0472">Membrane</keyword>
<evidence type="ECO:0000313" key="11">
    <source>
        <dbReference type="EnsemblMetazoa" id="CapteP186663"/>
    </source>
</evidence>
<evidence type="ECO:0000256" key="7">
    <source>
        <dbReference type="ARBA" id="ARBA00023034"/>
    </source>
</evidence>
<evidence type="ECO:0000256" key="1">
    <source>
        <dbReference type="ARBA" id="ARBA00004323"/>
    </source>
</evidence>
<organism evidence="10">
    <name type="scientific">Capitella teleta</name>
    <name type="common">Polychaete worm</name>
    <dbReference type="NCBI Taxonomy" id="283909"/>
    <lineage>
        <taxon>Eukaryota</taxon>
        <taxon>Metazoa</taxon>
        <taxon>Spiralia</taxon>
        <taxon>Lophotrochozoa</taxon>
        <taxon>Annelida</taxon>
        <taxon>Polychaeta</taxon>
        <taxon>Sedentaria</taxon>
        <taxon>Scolecida</taxon>
        <taxon>Capitellidae</taxon>
        <taxon>Capitella</taxon>
    </lineage>
</organism>
<keyword evidence="5" id="KW-0735">Signal-anchor</keyword>
<proteinExistence type="predicted"/>